<evidence type="ECO:0000313" key="2">
    <source>
        <dbReference type="Proteomes" id="UP000594513"/>
    </source>
</evidence>
<gene>
    <name evidence="1" type="ORF">CVT17_06650</name>
</gene>
<sequence>MLPKLLKLFAIKLAKLASVARLLTFLACYWRLVNLDKLIVLRKIFSSKAPINLAFYVH</sequence>
<dbReference type="AlphaFoldDB" id="A0AAE7P7F1"/>
<evidence type="ECO:0000313" key="1">
    <source>
        <dbReference type="EMBL" id="QPH86655.1"/>
    </source>
</evidence>
<protein>
    <submittedName>
        <fullName evidence="1">Uncharacterized protein</fullName>
    </submittedName>
</protein>
<accession>A0AAE7P7F1</accession>
<reference evidence="1 2" key="1">
    <citation type="journal article" date="2018" name="Emerg. Microbes Infect.">
        <title>Genomic analysis of oral Campylobacter concisus strains identified a potential bacterial molecular marker associated with active Crohn's disease.</title>
        <authorList>
            <person name="Liu F."/>
            <person name="Ma R."/>
            <person name="Tay C.Y.A."/>
            <person name="Octavia S."/>
            <person name="Lan R."/>
            <person name="Chung H.K.L."/>
            <person name="Riordan S.M."/>
            <person name="Grimm M.C."/>
            <person name="Leong R.W."/>
            <person name="Tanaka M.M."/>
            <person name="Connor S."/>
            <person name="Zhang L."/>
        </authorList>
    </citation>
    <scope>NUCLEOTIDE SEQUENCE [LARGE SCALE GENOMIC DNA]</scope>
    <source>
        <strain evidence="1 2">P27CDO-S2</strain>
    </source>
</reference>
<dbReference type="Proteomes" id="UP000594513">
    <property type="component" value="Chromosome"/>
</dbReference>
<name>A0AAE7P7F1_9BACT</name>
<proteinExistence type="predicted"/>
<dbReference type="RefSeq" id="WP_159070457.1">
    <property type="nucleotide sequence ID" value="NZ_CP049272.1"/>
</dbReference>
<organism evidence="1 2">
    <name type="scientific">Campylobacter concisus</name>
    <dbReference type="NCBI Taxonomy" id="199"/>
    <lineage>
        <taxon>Bacteria</taxon>
        <taxon>Pseudomonadati</taxon>
        <taxon>Campylobacterota</taxon>
        <taxon>Epsilonproteobacteria</taxon>
        <taxon>Campylobacterales</taxon>
        <taxon>Campylobacteraceae</taxon>
        <taxon>Campylobacter</taxon>
    </lineage>
</organism>
<dbReference type="EMBL" id="CP049272">
    <property type="protein sequence ID" value="QPH86655.1"/>
    <property type="molecule type" value="Genomic_DNA"/>
</dbReference>